<dbReference type="AlphaFoldDB" id="A0A381PI00"/>
<dbReference type="InterPro" id="IPR041120">
    <property type="entry name" value="PIN_9"/>
</dbReference>
<gene>
    <name evidence="2" type="ORF">METZ01_LOCUS19509</name>
</gene>
<evidence type="ECO:0000259" key="1">
    <source>
        <dbReference type="Pfam" id="PF18477"/>
    </source>
</evidence>
<feature type="domain" description="VapC9 PIN-like" evidence="1">
    <location>
        <begin position="4"/>
        <end position="108"/>
    </location>
</feature>
<dbReference type="EMBL" id="UINC01000990">
    <property type="protein sequence ID" value="SUZ66655.1"/>
    <property type="molecule type" value="Genomic_DNA"/>
</dbReference>
<protein>
    <recommendedName>
        <fullName evidence="1">VapC9 PIN-like domain-containing protein</fullName>
    </recommendedName>
</protein>
<name>A0A381PI00_9ZZZZ</name>
<dbReference type="Pfam" id="PF18477">
    <property type="entry name" value="PIN_9"/>
    <property type="match status" value="1"/>
</dbReference>
<dbReference type="Gene3D" id="3.40.50.1010">
    <property type="entry name" value="5'-nuclease"/>
    <property type="match status" value="1"/>
</dbReference>
<evidence type="ECO:0000313" key="2">
    <source>
        <dbReference type="EMBL" id="SUZ66655.1"/>
    </source>
</evidence>
<reference evidence="2" key="1">
    <citation type="submission" date="2018-05" db="EMBL/GenBank/DDBJ databases">
        <authorList>
            <person name="Lanie J.A."/>
            <person name="Ng W.-L."/>
            <person name="Kazmierczak K.M."/>
            <person name="Andrzejewski T.M."/>
            <person name="Davidsen T.M."/>
            <person name="Wayne K.J."/>
            <person name="Tettelin H."/>
            <person name="Glass J.I."/>
            <person name="Rusch D."/>
            <person name="Podicherti R."/>
            <person name="Tsui H.-C.T."/>
            <person name="Winkler M.E."/>
        </authorList>
    </citation>
    <scope>NUCLEOTIDE SEQUENCE</scope>
</reference>
<organism evidence="2">
    <name type="scientific">marine metagenome</name>
    <dbReference type="NCBI Taxonomy" id="408172"/>
    <lineage>
        <taxon>unclassified sequences</taxon>
        <taxon>metagenomes</taxon>
        <taxon>ecological metagenomes</taxon>
    </lineage>
</organism>
<sequence length="121" mass="12864">MVGVLVDACGWVSLVDAGLNLDSALGDVVGEANLLLIDSVRDELGVLDGERRGLLLDLLDMRAESVAAAEVSHTDDTLVSLAVKNSWPVLTVDRRLKERLIDAGGSYIEVTSGPALRLVRP</sequence>
<dbReference type="SUPFAM" id="SSF88723">
    <property type="entry name" value="PIN domain-like"/>
    <property type="match status" value="1"/>
</dbReference>
<dbReference type="InterPro" id="IPR029060">
    <property type="entry name" value="PIN-like_dom_sf"/>
</dbReference>
<accession>A0A381PI00</accession>
<proteinExistence type="predicted"/>